<reference evidence="1 2" key="1">
    <citation type="submission" date="2023-07" db="EMBL/GenBank/DDBJ databases">
        <title>Genomic Encyclopedia of Type Strains, Phase IV (KMG-IV): sequencing the most valuable type-strain genomes for metagenomic binning, comparative biology and taxonomic classification.</title>
        <authorList>
            <person name="Goeker M."/>
        </authorList>
    </citation>
    <scope>NUCLEOTIDE SEQUENCE [LARGE SCALE GENOMIC DNA]</scope>
    <source>
        <strain evidence="1 2">DSM 1400</strain>
    </source>
</reference>
<dbReference type="RefSeq" id="WP_307355829.1">
    <property type="nucleotide sequence ID" value="NZ_BAAACJ010000037.1"/>
</dbReference>
<sequence length="74" mass="8684">MGESKHDKFVRIAENRTNKIIDMIRLLGNCSNKVVYEYSDEDAKAIFNAIECELKNAKNKFQDNELKESKFKLR</sequence>
<dbReference type="EMBL" id="JAUSWN010000012">
    <property type="protein sequence ID" value="MDQ0479910.1"/>
    <property type="molecule type" value="Genomic_DNA"/>
</dbReference>
<protein>
    <submittedName>
        <fullName evidence="1">Uncharacterized protein (DUF433 family)</fullName>
    </submittedName>
</protein>
<dbReference type="Proteomes" id="UP001224418">
    <property type="component" value="Unassembled WGS sequence"/>
</dbReference>
<comment type="caution">
    <text evidence="1">The sequence shown here is derived from an EMBL/GenBank/DDBJ whole genome shotgun (WGS) entry which is preliminary data.</text>
</comment>
<organism evidence="1 2">
    <name type="scientific">Hathewaya limosa</name>
    <name type="common">Clostridium limosum</name>
    <dbReference type="NCBI Taxonomy" id="1536"/>
    <lineage>
        <taxon>Bacteria</taxon>
        <taxon>Bacillati</taxon>
        <taxon>Bacillota</taxon>
        <taxon>Clostridia</taxon>
        <taxon>Eubacteriales</taxon>
        <taxon>Clostridiaceae</taxon>
        <taxon>Hathewaya</taxon>
    </lineage>
</organism>
<evidence type="ECO:0000313" key="1">
    <source>
        <dbReference type="EMBL" id="MDQ0479910.1"/>
    </source>
</evidence>
<proteinExistence type="predicted"/>
<accession>A0ABU0JS71</accession>
<evidence type="ECO:0000313" key="2">
    <source>
        <dbReference type="Proteomes" id="UP001224418"/>
    </source>
</evidence>
<gene>
    <name evidence="1" type="ORF">QOZ93_001652</name>
</gene>
<keyword evidence="2" id="KW-1185">Reference proteome</keyword>
<name>A0ABU0JS71_HATLI</name>